<gene>
    <name evidence="8" type="primary">cysI_2</name>
    <name evidence="8" type="ORF">FF011L_38400</name>
</gene>
<evidence type="ECO:0000313" key="8">
    <source>
        <dbReference type="EMBL" id="QDS95056.1"/>
    </source>
</evidence>
<evidence type="ECO:0000256" key="4">
    <source>
        <dbReference type="ARBA" id="ARBA00023014"/>
    </source>
</evidence>
<keyword evidence="8" id="KW-0560">Oxidoreductase</keyword>
<feature type="region of interest" description="Disordered" evidence="5">
    <location>
        <begin position="1"/>
        <end position="20"/>
    </location>
</feature>
<keyword evidence="1" id="KW-0004">4Fe-4S</keyword>
<dbReference type="GO" id="GO:0004783">
    <property type="term" value="F:sulfite reductase (NADPH) activity"/>
    <property type="evidence" value="ECO:0007669"/>
    <property type="project" value="UniProtKB-EC"/>
</dbReference>
<proteinExistence type="predicted"/>
<keyword evidence="3" id="KW-0408">Iron</keyword>
<dbReference type="PANTHER" id="PTHR11493:SF54">
    <property type="entry name" value="ANAEROBIC SULFITE REDUCTASE SUBUNIT C"/>
    <property type="match status" value="1"/>
</dbReference>
<dbReference type="EMBL" id="CP036262">
    <property type="protein sequence ID" value="QDS95056.1"/>
    <property type="molecule type" value="Genomic_DNA"/>
</dbReference>
<keyword evidence="9" id="KW-1185">Reference proteome</keyword>
<accession>A0A517MJI1</accession>
<dbReference type="PANTHER" id="PTHR11493">
    <property type="entry name" value="SULFITE REDUCTASE [NADPH] SUBUNIT BETA-RELATED"/>
    <property type="match status" value="1"/>
</dbReference>
<dbReference type="GO" id="GO:0000103">
    <property type="term" value="P:sulfate assimilation"/>
    <property type="evidence" value="ECO:0007669"/>
    <property type="project" value="TreeGrafter"/>
</dbReference>
<dbReference type="RefSeq" id="WP_145352963.1">
    <property type="nucleotide sequence ID" value="NZ_CP036262.1"/>
</dbReference>
<dbReference type="InterPro" id="IPR005117">
    <property type="entry name" value="NiRdtase/SiRdtase_haem-b_fer"/>
</dbReference>
<dbReference type="Gene3D" id="3.30.413.10">
    <property type="entry name" value="Sulfite Reductase Hemoprotein, domain 1"/>
    <property type="match status" value="2"/>
</dbReference>
<dbReference type="OrthoDB" id="9803707at2"/>
<dbReference type="AlphaFoldDB" id="A0A517MJI1"/>
<dbReference type="InterPro" id="IPR045169">
    <property type="entry name" value="NO2/SO3_Rdtase_4Fe4S_prot"/>
</dbReference>
<sequence>MTHNADNPLHGSFGDKHDLQPATSRSIRTMLVRLQPAGDLIHCGTIHDLAPARLQPVVVQTGEGVWIADWLSEIHPDQTSAENPPELAGEVLRLASEEDQQSSIAAEGLALRLHDEATAVLANTSLPIVLVATEVDLEHRFAKLRFLGKPHEALGPLADQIARRIDLQRVQWVSLQDPLGAPGDNASGAPSGQLQALPDRQEKEFWDRWDTVTSPGPLLDHALGKSFRVAAGNRGWYQQKRRAANPAGRHIPAGRSWMVRIRTAAGGILASQLVQLLKWAEEYGDGTLRLTMRQSIQLHGIAGQSSDELMQKFGDHLLSTLGSCGNSVRNLTCCPLPPSDREGFRAAEQAVRDLAIGLGNDFLPRGSAFEYRFSEQRSTPVSASPKPPPATESISQLPHKFKIGIASDHHDCADVLSNDLGIVVRTASFHSDRFQTGAPSVPLVDLYVGGSTSYRADDNRSSPQLALWLGTIPLEKASQATEMLLGMFARRSLDASRHFQRWKYVVQRTGIPILVDQFRQQAGDQIDLVRESPPALPRPGRHPAEVRASNGQTWRRWHFPCGRIYQHDLPTLQRWATESAPIRVGTDHDLIVRSRMTDGAMPLPPIADRACPAMPTCPLAVAPAETEWKEWSTAVQRMAEEAAIGPLPFAISGCSNGCSRPLTTVLGVIAETPKRRAVFLGGTPTRLGTRVGQVNSPAELVQLIRPWLLRFHHERLDDEDFAVWFWRIGLK</sequence>
<evidence type="ECO:0000313" key="9">
    <source>
        <dbReference type="Proteomes" id="UP000320672"/>
    </source>
</evidence>
<dbReference type="GO" id="GO:0020037">
    <property type="term" value="F:heme binding"/>
    <property type="evidence" value="ECO:0007669"/>
    <property type="project" value="InterPro"/>
</dbReference>
<evidence type="ECO:0000256" key="1">
    <source>
        <dbReference type="ARBA" id="ARBA00022485"/>
    </source>
</evidence>
<dbReference type="InterPro" id="IPR006067">
    <property type="entry name" value="NO2/SO3_Rdtase_4Fe4S_dom"/>
</dbReference>
<protein>
    <submittedName>
        <fullName evidence="8">Sulfite reductase [NADPH] hemoprotein beta-component</fullName>
        <ecNumber evidence="8">1.8.1.2</ecNumber>
    </submittedName>
</protein>
<dbReference type="Pfam" id="PF01077">
    <property type="entry name" value="NIR_SIR"/>
    <property type="match status" value="1"/>
</dbReference>
<evidence type="ECO:0000259" key="7">
    <source>
        <dbReference type="Pfam" id="PF03460"/>
    </source>
</evidence>
<feature type="domain" description="Nitrite/Sulfite reductase ferredoxin-like" evidence="7">
    <location>
        <begin position="257"/>
        <end position="313"/>
    </location>
</feature>
<dbReference type="GO" id="GO:0009337">
    <property type="term" value="C:sulfite reductase complex (NADPH)"/>
    <property type="evidence" value="ECO:0007669"/>
    <property type="project" value="TreeGrafter"/>
</dbReference>
<feature type="domain" description="Nitrite/sulphite reductase 4Fe-4S" evidence="6">
    <location>
        <begin position="325"/>
        <end position="521"/>
    </location>
</feature>
<evidence type="ECO:0000259" key="6">
    <source>
        <dbReference type="Pfam" id="PF01077"/>
    </source>
</evidence>
<keyword evidence="2" id="KW-0479">Metal-binding</keyword>
<keyword evidence="4" id="KW-0411">Iron-sulfur</keyword>
<dbReference type="InterPro" id="IPR045854">
    <property type="entry name" value="NO2/SO3_Rdtase_4Fe4S_sf"/>
</dbReference>
<dbReference type="EC" id="1.8.1.2" evidence="8"/>
<dbReference type="GO" id="GO:0046872">
    <property type="term" value="F:metal ion binding"/>
    <property type="evidence" value="ECO:0007669"/>
    <property type="project" value="UniProtKB-KW"/>
</dbReference>
<evidence type="ECO:0000256" key="5">
    <source>
        <dbReference type="SAM" id="MobiDB-lite"/>
    </source>
</evidence>
<reference evidence="8 9" key="1">
    <citation type="submission" date="2019-02" db="EMBL/GenBank/DDBJ databases">
        <title>Deep-cultivation of Planctomycetes and their phenomic and genomic characterization uncovers novel biology.</title>
        <authorList>
            <person name="Wiegand S."/>
            <person name="Jogler M."/>
            <person name="Boedeker C."/>
            <person name="Pinto D."/>
            <person name="Vollmers J."/>
            <person name="Rivas-Marin E."/>
            <person name="Kohn T."/>
            <person name="Peeters S.H."/>
            <person name="Heuer A."/>
            <person name="Rast P."/>
            <person name="Oberbeckmann S."/>
            <person name="Bunk B."/>
            <person name="Jeske O."/>
            <person name="Meyerdierks A."/>
            <person name="Storesund J.E."/>
            <person name="Kallscheuer N."/>
            <person name="Luecker S."/>
            <person name="Lage O.M."/>
            <person name="Pohl T."/>
            <person name="Merkel B.J."/>
            <person name="Hornburger P."/>
            <person name="Mueller R.-W."/>
            <person name="Bruemmer F."/>
            <person name="Labrenz M."/>
            <person name="Spormann A.M."/>
            <person name="Op den Camp H."/>
            <person name="Overmann J."/>
            <person name="Amann R."/>
            <person name="Jetten M.S.M."/>
            <person name="Mascher T."/>
            <person name="Medema M.H."/>
            <person name="Devos D.P."/>
            <person name="Kaster A.-K."/>
            <person name="Ovreas L."/>
            <person name="Rohde M."/>
            <person name="Galperin M.Y."/>
            <person name="Jogler C."/>
        </authorList>
    </citation>
    <scope>NUCLEOTIDE SEQUENCE [LARGE SCALE GENOMIC DNA]</scope>
    <source>
        <strain evidence="8 9">FF011L</strain>
    </source>
</reference>
<organism evidence="8 9">
    <name type="scientific">Roseimaritima multifibrata</name>
    <dbReference type="NCBI Taxonomy" id="1930274"/>
    <lineage>
        <taxon>Bacteria</taxon>
        <taxon>Pseudomonadati</taxon>
        <taxon>Planctomycetota</taxon>
        <taxon>Planctomycetia</taxon>
        <taxon>Pirellulales</taxon>
        <taxon>Pirellulaceae</taxon>
        <taxon>Roseimaritima</taxon>
    </lineage>
</organism>
<dbReference type="SUPFAM" id="SSF55124">
    <property type="entry name" value="Nitrite/Sulfite reductase N-terminal domain-like"/>
    <property type="match status" value="1"/>
</dbReference>
<dbReference type="SUPFAM" id="SSF56014">
    <property type="entry name" value="Nitrite and sulphite reductase 4Fe-4S domain-like"/>
    <property type="match status" value="2"/>
</dbReference>
<evidence type="ECO:0000256" key="2">
    <source>
        <dbReference type="ARBA" id="ARBA00022723"/>
    </source>
</evidence>
<dbReference type="Gene3D" id="3.90.480.10">
    <property type="entry name" value="Sulfite Reductase Hemoprotein,Domain 2"/>
    <property type="match status" value="1"/>
</dbReference>
<name>A0A517MJI1_9BACT</name>
<dbReference type="KEGG" id="rml:FF011L_38400"/>
<dbReference type="Pfam" id="PF03460">
    <property type="entry name" value="NIR_SIR_ferr"/>
    <property type="match status" value="1"/>
</dbReference>
<dbReference type="GO" id="GO:0050311">
    <property type="term" value="F:sulfite reductase (ferredoxin) activity"/>
    <property type="evidence" value="ECO:0007669"/>
    <property type="project" value="TreeGrafter"/>
</dbReference>
<evidence type="ECO:0000256" key="3">
    <source>
        <dbReference type="ARBA" id="ARBA00023004"/>
    </source>
</evidence>
<dbReference type="GO" id="GO:0051539">
    <property type="term" value="F:4 iron, 4 sulfur cluster binding"/>
    <property type="evidence" value="ECO:0007669"/>
    <property type="project" value="UniProtKB-KW"/>
</dbReference>
<dbReference type="Proteomes" id="UP000320672">
    <property type="component" value="Chromosome"/>
</dbReference>
<dbReference type="InterPro" id="IPR036136">
    <property type="entry name" value="Nit/Sulf_reduc_fer-like_dom_sf"/>
</dbReference>